<organism evidence="9 10">
    <name type="scientific">Raphanus sativus</name>
    <name type="common">Radish</name>
    <name type="synonym">Raphanus raphanistrum var. sativus</name>
    <dbReference type="NCBI Taxonomy" id="3726"/>
    <lineage>
        <taxon>Eukaryota</taxon>
        <taxon>Viridiplantae</taxon>
        <taxon>Streptophyta</taxon>
        <taxon>Embryophyta</taxon>
        <taxon>Tracheophyta</taxon>
        <taxon>Spermatophyta</taxon>
        <taxon>Magnoliopsida</taxon>
        <taxon>eudicotyledons</taxon>
        <taxon>Gunneridae</taxon>
        <taxon>Pentapetalae</taxon>
        <taxon>rosids</taxon>
        <taxon>malvids</taxon>
        <taxon>Brassicales</taxon>
        <taxon>Brassicaceae</taxon>
        <taxon>Brassiceae</taxon>
        <taxon>Raphanus</taxon>
    </lineage>
</organism>
<dbReference type="RefSeq" id="XP_018468146.2">
    <property type="nucleotide sequence ID" value="XM_018612644.2"/>
</dbReference>
<keyword evidence="9" id="KW-1185">Reference proteome</keyword>
<reference evidence="9" key="1">
    <citation type="journal article" date="2019" name="Database">
        <title>The radish genome database (RadishGD): an integrated information resource for radish genomics.</title>
        <authorList>
            <person name="Yu H.J."/>
            <person name="Baek S."/>
            <person name="Lee Y.J."/>
            <person name="Cho A."/>
            <person name="Mun J.H."/>
        </authorList>
    </citation>
    <scope>NUCLEOTIDE SEQUENCE [LARGE SCALE GENOMIC DNA]</scope>
    <source>
        <strain evidence="9">cv. WK10039</strain>
    </source>
</reference>
<dbReference type="SUPFAM" id="SSF118290">
    <property type="entry name" value="WRKY DNA-binding domain"/>
    <property type="match status" value="1"/>
</dbReference>
<evidence type="ECO:0000259" key="8">
    <source>
        <dbReference type="PROSITE" id="PS50811"/>
    </source>
</evidence>
<feature type="compositionally biased region" description="Polar residues" evidence="7">
    <location>
        <begin position="320"/>
        <end position="333"/>
    </location>
</feature>
<dbReference type="PANTHER" id="PTHR31429:SF97">
    <property type="entry name" value="WRKY TRANSCRIPTION FACTOR 36-RELATED"/>
    <property type="match status" value="1"/>
</dbReference>
<dbReference type="PROSITE" id="PS50811">
    <property type="entry name" value="WRKY"/>
    <property type="match status" value="1"/>
</dbReference>
<dbReference type="Proteomes" id="UP000504610">
    <property type="component" value="Chromosome 2"/>
</dbReference>
<evidence type="ECO:0000256" key="3">
    <source>
        <dbReference type="ARBA" id="ARBA00023125"/>
    </source>
</evidence>
<dbReference type="InterPro" id="IPR036576">
    <property type="entry name" value="WRKY_dom_sf"/>
</dbReference>
<evidence type="ECO:0000256" key="5">
    <source>
        <dbReference type="ARBA" id="ARBA00023242"/>
    </source>
</evidence>
<dbReference type="GO" id="GO:0003700">
    <property type="term" value="F:DNA-binding transcription factor activity"/>
    <property type="evidence" value="ECO:0007669"/>
    <property type="project" value="InterPro"/>
</dbReference>
<evidence type="ECO:0000256" key="4">
    <source>
        <dbReference type="ARBA" id="ARBA00023163"/>
    </source>
</evidence>
<dbReference type="GeneID" id="108839864"/>
<gene>
    <name evidence="10" type="primary">LOC108839864</name>
</gene>
<dbReference type="PANTHER" id="PTHR31429">
    <property type="entry name" value="WRKY TRANSCRIPTION FACTOR 36-RELATED"/>
    <property type="match status" value="1"/>
</dbReference>
<dbReference type="GO" id="GO:0005634">
    <property type="term" value="C:nucleus"/>
    <property type="evidence" value="ECO:0007669"/>
    <property type="project" value="UniProtKB-SubCell"/>
</dbReference>
<dbReference type="AlphaFoldDB" id="A0A6J0M969"/>
<keyword evidence="5" id="KW-0539">Nucleus</keyword>
<keyword evidence="4" id="KW-0804">Transcription</keyword>
<dbReference type="SMART" id="SM00774">
    <property type="entry name" value="WRKY"/>
    <property type="match status" value="1"/>
</dbReference>
<evidence type="ECO:0000256" key="7">
    <source>
        <dbReference type="SAM" id="MobiDB-lite"/>
    </source>
</evidence>
<evidence type="ECO:0000256" key="2">
    <source>
        <dbReference type="ARBA" id="ARBA00023015"/>
    </source>
</evidence>
<feature type="region of interest" description="Disordered" evidence="7">
    <location>
        <begin position="320"/>
        <end position="381"/>
    </location>
</feature>
<keyword evidence="6" id="KW-0175">Coiled coil</keyword>
<comment type="subcellular location">
    <subcellularLocation>
        <location evidence="1">Nucleus</location>
    </subcellularLocation>
</comment>
<dbReference type="InterPro" id="IPR003657">
    <property type="entry name" value="WRKY_dom"/>
</dbReference>
<dbReference type="OrthoDB" id="1686353at2759"/>
<keyword evidence="2" id="KW-0805">Transcription regulation</keyword>
<evidence type="ECO:0000256" key="6">
    <source>
        <dbReference type="SAM" id="Coils"/>
    </source>
</evidence>
<evidence type="ECO:0000313" key="9">
    <source>
        <dbReference type="Proteomes" id="UP000504610"/>
    </source>
</evidence>
<feature type="compositionally biased region" description="Polar residues" evidence="7">
    <location>
        <begin position="352"/>
        <end position="381"/>
    </location>
</feature>
<evidence type="ECO:0000256" key="1">
    <source>
        <dbReference type="ARBA" id="ARBA00004123"/>
    </source>
</evidence>
<proteinExistence type="predicted"/>
<name>A0A6J0M969_RAPSA</name>
<accession>A0A6J0M969</accession>
<sequence length="381" mass="42432">MIKEKTSSCVHPSDGVMAESDKEVELGATKAKLDKVKEENEKLKLLLSTVLAEYSSLQMHVSNVIRQQHEASMKLDGNNGHEDLDVDISLRLGRSEQKISKKEEEVKKIIAENISIEKKKGSEKKRSASGLGFRIQNFEDPNTMKLDYLFREVKNKDVENTCLSSRKDFKTARNEDHHEVLEGHEQPGLKKTRVCVKAPCDDPSINDGCQWRKYGQKTAKTNPLPRSYYRCSMSSNCPVRKQVQRCGEDDTSAYMTTYEGNHDHPLPIEATHMAAGTSAAASLLQTGSSSSSSLSHFFPFHHFSVSTTNSHPTVTLDLTQPNYDPNQLPNYPLSSSSLSFSSSARPSSSKSHTLSFSGLKSQAPFNTYSNLSHKTRLSGQQ</sequence>
<dbReference type="Pfam" id="PF03106">
    <property type="entry name" value="WRKY"/>
    <property type="match status" value="1"/>
</dbReference>
<reference evidence="10" key="2">
    <citation type="submission" date="2025-08" db="UniProtKB">
        <authorList>
            <consortium name="RefSeq"/>
        </authorList>
    </citation>
    <scope>IDENTIFICATION</scope>
    <source>
        <tissue evidence="10">Leaf</tissue>
    </source>
</reference>
<keyword evidence="3" id="KW-0238">DNA-binding</keyword>
<feature type="domain" description="WRKY" evidence="8">
    <location>
        <begin position="200"/>
        <end position="267"/>
    </location>
</feature>
<dbReference type="InterPro" id="IPR044810">
    <property type="entry name" value="WRKY_plant"/>
</dbReference>
<feature type="coiled-coil region" evidence="6">
    <location>
        <begin position="26"/>
        <end position="53"/>
    </location>
</feature>
<dbReference type="KEGG" id="rsz:108839864"/>
<dbReference type="GO" id="GO:0043565">
    <property type="term" value="F:sequence-specific DNA binding"/>
    <property type="evidence" value="ECO:0007669"/>
    <property type="project" value="InterPro"/>
</dbReference>
<feature type="coiled-coil region" evidence="6">
    <location>
        <begin position="92"/>
        <end position="119"/>
    </location>
</feature>
<dbReference type="Gene3D" id="2.20.25.80">
    <property type="entry name" value="WRKY domain"/>
    <property type="match status" value="1"/>
</dbReference>
<evidence type="ECO:0000313" key="10">
    <source>
        <dbReference type="RefSeq" id="XP_018468146.2"/>
    </source>
</evidence>
<protein>
    <submittedName>
        <fullName evidence="10">Probable WRKY transcription factor 36 isoform X1</fullName>
    </submittedName>
</protein>
<feature type="compositionally biased region" description="Low complexity" evidence="7">
    <location>
        <begin position="334"/>
        <end position="351"/>
    </location>
</feature>